<evidence type="ECO:0000256" key="1">
    <source>
        <dbReference type="SAM" id="Phobius"/>
    </source>
</evidence>
<proteinExistence type="predicted"/>
<dbReference type="EMBL" id="JAIKTU010000002">
    <property type="protein sequence ID" value="MBY0754224.1"/>
    <property type="molecule type" value="Genomic_DNA"/>
</dbReference>
<comment type="caution">
    <text evidence="2">The sequence shown here is derived from an EMBL/GenBank/DDBJ whole genome shotgun (WGS) entry which is preliminary data.</text>
</comment>
<protein>
    <submittedName>
        <fullName evidence="2">DUF2809 domain-containing protein</fullName>
    </submittedName>
</protein>
<feature type="transmembrane region" description="Helical" evidence="1">
    <location>
        <begin position="49"/>
        <end position="69"/>
    </location>
</feature>
<dbReference type="InterPro" id="IPR021257">
    <property type="entry name" value="DUF2809"/>
</dbReference>
<keyword evidence="3" id="KW-1185">Reference proteome</keyword>
<keyword evidence="1" id="KW-0472">Membrane</keyword>
<keyword evidence="1" id="KW-1133">Transmembrane helix</keyword>
<evidence type="ECO:0000313" key="3">
    <source>
        <dbReference type="Proteomes" id="UP001299068"/>
    </source>
</evidence>
<dbReference type="Pfam" id="PF10990">
    <property type="entry name" value="DUF2809"/>
    <property type="match status" value="1"/>
</dbReference>
<sequence>MILGLASRKYGSLLPNFLMEYSGDALWALMVYFGFSFVFIELSISKRGIIALVFSFSIEISQIYQGVWINKIRATTLGGLILGHGFLVSDLICYTVGISIGLIISIVIENKIGKEKSSLD</sequence>
<reference evidence="2 3" key="1">
    <citation type="journal article" date="2021" name="Cell Host Microbe">
        <title>in vivo commensal control of Clostridioides difficile virulence.</title>
        <authorList>
            <person name="Girinathan B.P."/>
            <person name="Dibenedetto N."/>
            <person name="Worley J.N."/>
            <person name="Peltier J."/>
            <person name="Arrieta-Ortiz M.L."/>
            <person name="Rupa Christinal Immanuel S."/>
            <person name="Lavin R."/>
            <person name="Delaney M.L."/>
            <person name="Cummins C."/>
            <person name="Hoffmann M."/>
            <person name="Luo Y."/>
            <person name="Gonzalez-Escalona N."/>
            <person name="Allard M."/>
            <person name="Onderdonk A.B."/>
            <person name="Gerber G.K."/>
            <person name="Sonenshein A.L."/>
            <person name="Baliga N."/>
            <person name="Dupuy B."/>
            <person name="Bry L."/>
        </authorList>
    </citation>
    <scope>NUCLEOTIDE SEQUENCE [LARGE SCALE GENOMIC DNA]</scope>
    <source>
        <strain evidence="2 3">DSM 599</strain>
    </source>
</reference>
<feature type="transmembrane region" description="Helical" evidence="1">
    <location>
        <begin position="25"/>
        <end position="42"/>
    </location>
</feature>
<dbReference type="Proteomes" id="UP001299068">
    <property type="component" value="Unassembled WGS sequence"/>
</dbReference>
<name>A0ABS7KTT4_CLOSR</name>
<organism evidence="2 3">
    <name type="scientific">Clostridium sardiniense</name>
    <name type="common">Clostridium absonum</name>
    <dbReference type="NCBI Taxonomy" id="29369"/>
    <lineage>
        <taxon>Bacteria</taxon>
        <taxon>Bacillati</taxon>
        <taxon>Bacillota</taxon>
        <taxon>Clostridia</taxon>
        <taxon>Eubacteriales</taxon>
        <taxon>Clostridiaceae</taxon>
        <taxon>Clostridium</taxon>
    </lineage>
</organism>
<accession>A0ABS7KTT4</accession>
<gene>
    <name evidence="2" type="ORF">K5V21_02030</name>
</gene>
<feature type="transmembrane region" description="Helical" evidence="1">
    <location>
        <begin position="81"/>
        <end position="108"/>
    </location>
</feature>
<dbReference type="RefSeq" id="WP_221859162.1">
    <property type="nucleotide sequence ID" value="NZ_JAIKTU010000002.1"/>
</dbReference>
<evidence type="ECO:0000313" key="2">
    <source>
        <dbReference type="EMBL" id="MBY0754224.1"/>
    </source>
</evidence>
<keyword evidence="1" id="KW-0812">Transmembrane</keyword>